<gene>
    <name evidence="1" type="ORF">JK363_24130</name>
</gene>
<accession>A0ABS1NII5</accession>
<comment type="caution">
    <text evidence="1">The sequence shown here is derived from an EMBL/GenBank/DDBJ whole genome shotgun (WGS) entry which is preliminary data.</text>
</comment>
<reference evidence="1 2" key="1">
    <citation type="submission" date="2021-01" db="EMBL/GenBank/DDBJ databases">
        <title>WGS of actinomycetes isolated from Thailand.</title>
        <authorList>
            <person name="Thawai C."/>
        </authorList>
    </citation>
    <scope>NUCLEOTIDE SEQUENCE [LARGE SCALE GENOMIC DNA]</scope>
    <source>
        <strain evidence="1 2">CA1R205</strain>
    </source>
</reference>
<evidence type="ECO:0000313" key="1">
    <source>
        <dbReference type="EMBL" id="MBL1099700.1"/>
    </source>
</evidence>
<evidence type="ECO:0000313" key="2">
    <source>
        <dbReference type="Proteomes" id="UP000634229"/>
    </source>
</evidence>
<organism evidence="1 2">
    <name type="scientific">Streptomyces coffeae</name>
    <dbReference type="NCBI Taxonomy" id="621382"/>
    <lineage>
        <taxon>Bacteria</taxon>
        <taxon>Bacillati</taxon>
        <taxon>Actinomycetota</taxon>
        <taxon>Actinomycetes</taxon>
        <taxon>Kitasatosporales</taxon>
        <taxon>Streptomycetaceae</taxon>
        <taxon>Streptomyces</taxon>
    </lineage>
</organism>
<dbReference type="EMBL" id="JAERRF010000015">
    <property type="protein sequence ID" value="MBL1099700.1"/>
    <property type="molecule type" value="Genomic_DNA"/>
</dbReference>
<dbReference type="Proteomes" id="UP000634229">
    <property type="component" value="Unassembled WGS sequence"/>
</dbReference>
<name>A0ABS1NII5_9ACTN</name>
<sequence length="76" mass="8153">MRDDTVTRLPVRHTLAGAQHDAGQVGPDYVVGEVMPLRCDAGPPVPGENWKVGIGSNMALHTVLWFMELAITATNA</sequence>
<protein>
    <submittedName>
        <fullName evidence="1">Uncharacterized protein</fullName>
    </submittedName>
</protein>
<keyword evidence="2" id="KW-1185">Reference proteome</keyword>
<proteinExistence type="predicted"/>